<accession>A0AAV2SQP7</accession>
<keyword evidence="1" id="KW-0472">Membrane</keyword>
<evidence type="ECO:0000256" key="1">
    <source>
        <dbReference type="SAM" id="Phobius"/>
    </source>
</evidence>
<name>A0AAV2SQP7_MEGNR</name>
<sequence>MELAMETETRRQNIVHKALFIGIIAIIILVALVCGILWTPSNPDVSTDLTSFNTNKNLSESNTDLTEPSIYKNLSGNIQYFRSVTHNETEPRPFMNNGIFVFRVGDGNPQIILSVIEEINTVPEYHLKIVIRIEKIDAVWNIKGTTETLINCKQCESSWVTKTINTVLHAGDILCVMLTVLEDNVQAHFSIGKESFMLKLPGSVTLTNRLYSRIGGGDNTDPYQVSWDYPFNCWE</sequence>
<protein>
    <recommendedName>
        <fullName evidence="4">Galectin</fullName>
    </recommendedName>
</protein>
<evidence type="ECO:0000313" key="2">
    <source>
        <dbReference type="EMBL" id="CAL4222483.1"/>
    </source>
</evidence>
<keyword evidence="1" id="KW-0812">Transmembrane</keyword>
<proteinExistence type="predicted"/>
<comment type="caution">
    <text evidence="2">The sequence shown here is derived from an EMBL/GenBank/DDBJ whole genome shotgun (WGS) entry which is preliminary data.</text>
</comment>
<reference evidence="2 3" key="1">
    <citation type="submission" date="2024-05" db="EMBL/GenBank/DDBJ databases">
        <authorList>
            <person name="Wallberg A."/>
        </authorList>
    </citation>
    <scope>NUCLEOTIDE SEQUENCE [LARGE SCALE GENOMIC DNA]</scope>
</reference>
<evidence type="ECO:0008006" key="4">
    <source>
        <dbReference type="Google" id="ProtNLM"/>
    </source>
</evidence>
<feature type="transmembrane region" description="Helical" evidence="1">
    <location>
        <begin position="18"/>
        <end position="38"/>
    </location>
</feature>
<evidence type="ECO:0000313" key="3">
    <source>
        <dbReference type="Proteomes" id="UP001497623"/>
    </source>
</evidence>
<organism evidence="2 3">
    <name type="scientific">Meganyctiphanes norvegica</name>
    <name type="common">Northern krill</name>
    <name type="synonym">Thysanopoda norvegica</name>
    <dbReference type="NCBI Taxonomy" id="48144"/>
    <lineage>
        <taxon>Eukaryota</taxon>
        <taxon>Metazoa</taxon>
        <taxon>Ecdysozoa</taxon>
        <taxon>Arthropoda</taxon>
        <taxon>Crustacea</taxon>
        <taxon>Multicrustacea</taxon>
        <taxon>Malacostraca</taxon>
        <taxon>Eumalacostraca</taxon>
        <taxon>Eucarida</taxon>
        <taxon>Euphausiacea</taxon>
        <taxon>Euphausiidae</taxon>
        <taxon>Meganyctiphanes</taxon>
    </lineage>
</organism>
<dbReference type="Proteomes" id="UP001497623">
    <property type="component" value="Unassembled WGS sequence"/>
</dbReference>
<gene>
    <name evidence="2" type="ORF">MNOR_LOCUS39176</name>
</gene>
<keyword evidence="1" id="KW-1133">Transmembrane helix</keyword>
<dbReference type="AlphaFoldDB" id="A0AAV2SQP7"/>
<keyword evidence="3" id="KW-1185">Reference proteome</keyword>
<dbReference type="EMBL" id="CAXKWB010098087">
    <property type="protein sequence ID" value="CAL4222483.1"/>
    <property type="molecule type" value="Genomic_DNA"/>
</dbReference>